<accession>A0ABS1CH86</accession>
<dbReference type="InterPro" id="IPR004045">
    <property type="entry name" value="Glutathione_S-Trfase_N"/>
</dbReference>
<dbReference type="InterPro" id="IPR036249">
    <property type="entry name" value="Thioredoxin-like_sf"/>
</dbReference>
<dbReference type="EMBL" id="NRRV01000023">
    <property type="protein sequence ID" value="MBK1631244.1"/>
    <property type="molecule type" value="Genomic_DNA"/>
</dbReference>
<dbReference type="RefSeq" id="WP_200237166.1">
    <property type="nucleotide sequence ID" value="NZ_NRRV01000023.1"/>
</dbReference>
<dbReference type="Gene3D" id="3.40.30.10">
    <property type="entry name" value="Glutaredoxin"/>
    <property type="match status" value="1"/>
</dbReference>
<dbReference type="SUPFAM" id="SSF52833">
    <property type="entry name" value="Thioredoxin-like"/>
    <property type="match status" value="1"/>
</dbReference>
<evidence type="ECO:0000259" key="1">
    <source>
        <dbReference type="PROSITE" id="PS50404"/>
    </source>
</evidence>
<dbReference type="PROSITE" id="PS00195">
    <property type="entry name" value="GLUTAREDOXIN_1"/>
    <property type="match status" value="1"/>
</dbReference>
<name>A0ABS1CH86_9GAMM</name>
<dbReference type="InterPro" id="IPR011767">
    <property type="entry name" value="GLR_AS"/>
</dbReference>
<gene>
    <name evidence="2" type="ORF">CKO31_10935</name>
</gene>
<dbReference type="PANTHER" id="PTHR45288">
    <property type="entry name" value="THIOREDOXIN FAMILY PROTEIN"/>
    <property type="match status" value="1"/>
</dbReference>
<proteinExistence type="predicted"/>
<protein>
    <submittedName>
        <fullName evidence="2">Glutaredoxin</fullName>
    </submittedName>
</protein>
<dbReference type="Pfam" id="PF13417">
    <property type="entry name" value="GST_N_3"/>
    <property type="match status" value="1"/>
</dbReference>
<dbReference type="PANTHER" id="PTHR45288:SF2">
    <property type="entry name" value="THIOREDOXIN FAMILY PROTEIN"/>
    <property type="match status" value="1"/>
</dbReference>
<evidence type="ECO:0000313" key="3">
    <source>
        <dbReference type="Proteomes" id="UP000748752"/>
    </source>
</evidence>
<dbReference type="PROSITE" id="PS51354">
    <property type="entry name" value="GLUTAREDOXIN_2"/>
    <property type="match status" value="1"/>
</dbReference>
<keyword evidence="3" id="KW-1185">Reference proteome</keyword>
<feature type="domain" description="GST N-terminal" evidence="1">
    <location>
        <begin position="41"/>
        <end position="124"/>
    </location>
</feature>
<sequence>MLLKLVREGLGRTVAFVDRITRPTPIQRTPEAQQQVEQALDGLALYQYFACPFCIKTRRALHRLNLPLELRDAQNDPAHRSTLERQGGRIQVPCLRIDSADGTEWMYESNDIIRYLEHRFGAVAPAEQAG</sequence>
<comment type="caution">
    <text evidence="2">The sequence shown here is derived from an EMBL/GenBank/DDBJ whole genome shotgun (WGS) entry which is preliminary data.</text>
</comment>
<dbReference type="PROSITE" id="PS50404">
    <property type="entry name" value="GST_NTER"/>
    <property type="match status" value="1"/>
</dbReference>
<reference evidence="2 3" key="1">
    <citation type="journal article" date="2020" name="Microorganisms">
        <title>Osmotic Adaptation and Compatible Solute Biosynthesis of Phototrophic Bacteria as Revealed from Genome Analyses.</title>
        <authorList>
            <person name="Imhoff J.F."/>
            <person name="Rahn T."/>
            <person name="Kunzel S."/>
            <person name="Keller A."/>
            <person name="Neulinger S.C."/>
        </authorList>
    </citation>
    <scope>NUCLEOTIDE SEQUENCE [LARGE SCALE GENOMIC DNA]</scope>
    <source>
        <strain evidence="2 3">DSM 6210</strain>
    </source>
</reference>
<evidence type="ECO:0000313" key="2">
    <source>
        <dbReference type="EMBL" id="MBK1631244.1"/>
    </source>
</evidence>
<dbReference type="Proteomes" id="UP000748752">
    <property type="component" value="Unassembled WGS sequence"/>
</dbReference>
<organism evidence="2 3">
    <name type="scientific">Thiohalocapsa halophila</name>
    <dbReference type="NCBI Taxonomy" id="69359"/>
    <lineage>
        <taxon>Bacteria</taxon>
        <taxon>Pseudomonadati</taxon>
        <taxon>Pseudomonadota</taxon>
        <taxon>Gammaproteobacteria</taxon>
        <taxon>Chromatiales</taxon>
        <taxon>Chromatiaceae</taxon>
        <taxon>Thiohalocapsa</taxon>
    </lineage>
</organism>